<dbReference type="OrthoDB" id="7883789at2759"/>
<dbReference type="HOGENOM" id="CLU_129484_0_0_1"/>
<dbReference type="eggNOG" id="ENOG502T95Y">
    <property type="taxonomic scope" value="Eukaryota"/>
</dbReference>
<dbReference type="STRING" id="7222.B4JAQ9"/>
<dbReference type="AlphaFoldDB" id="B4JAQ9"/>
<feature type="compositionally biased region" description="Low complexity" evidence="1">
    <location>
        <begin position="132"/>
        <end position="163"/>
    </location>
</feature>
<name>B4JAQ9_DROGR</name>
<proteinExistence type="predicted"/>
<gene>
    <name evidence="2" type="primary">Dgri\GH10277</name>
    <name evidence="2" type="ORF">Dgri_GH10277</name>
</gene>
<dbReference type="EMBL" id="CH916368">
    <property type="protein sequence ID" value="EDW03867.1"/>
    <property type="molecule type" value="Genomic_DNA"/>
</dbReference>
<sequence length="202" mass="21382">MKSNMKVVVVQPEEKLQSMPITYGALELEAAAALLMLRYQYDIKVAQTTTTTTMPPSPPPPPTSSSALLQPTGGVAAPAKVVVVKVDKCTPKEQVCSGNAVNPIAQPLKKRSIPQHLLRRSLTPAKSTPVANKSNSGSSRSGSSKSGSSRSGSNRSGSIRSGSGRGIIKAKLKVVPAAPCNKALLKSCRNMIREFLDNQELF</sequence>
<evidence type="ECO:0000313" key="2">
    <source>
        <dbReference type="EMBL" id="EDW03867.1"/>
    </source>
</evidence>
<feature type="region of interest" description="Disordered" evidence="1">
    <location>
        <begin position="120"/>
        <end position="163"/>
    </location>
</feature>
<organism evidence="3">
    <name type="scientific">Drosophila grimshawi</name>
    <name type="common">Hawaiian fruit fly</name>
    <name type="synonym">Idiomyia grimshawi</name>
    <dbReference type="NCBI Taxonomy" id="7222"/>
    <lineage>
        <taxon>Eukaryota</taxon>
        <taxon>Metazoa</taxon>
        <taxon>Ecdysozoa</taxon>
        <taxon>Arthropoda</taxon>
        <taxon>Hexapoda</taxon>
        <taxon>Insecta</taxon>
        <taxon>Pterygota</taxon>
        <taxon>Neoptera</taxon>
        <taxon>Endopterygota</taxon>
        <taxon>Diptera</taxon>
        <taxon>Brachycera</taxon>
        <taxon>Muscomorpha</taxon>
        <taxon>Ephydroidea</taxon>
        <taxon>Drosophilidae</taxon>
        <taxon>Drosophila</taxon>
        <taxon>Hawaiian Drosophila</taxon>
    </lineage>
</organism>
<reference evidence="2 3" key="1">
    <citation type="journal article" date="2007" name="Nature">
        <title>Evolution of genes and genomes on the Drosophila phylogeny.</title>
        <authorList>
            <consortium name="Drosophila 12 Genomes Consortium"/>
            <person name="Clark A.G."/>
            <person name="Eisen M.B."/>
            <person name="Smith D.R."/>
            <person name="Bergman C.M."/>
            <person name="Oliver B."/>
            <person name="Markow T.A."/>
            <person name="Kaufman T.C."/>
            <person name="Kellis M."/>
            <person name="Gelbart W."/>
            <person name="Iyer V.N."/>
            <person name="Pollard D.A."/>
            <person name="Sackton T.B."/>
            <person name="Larracuente A.M."/>
            <person name="Singh N.D."/>
            <person name="Abad J.P."/>
            <person name="Abt D.N."/>
            <person name="Adryan B."/>
            <person name="Aguade M."/>
            <person name="Akashi H."/>
            <person name="Anderson W.W."/>
            <person name="Aquadro C.F."/>
            <person name="Ardell D.H."/>
            <person name="Arguello R."/>
            <person name="Artieri C.G."/>
            <person name="Barbash D.A."/>
            <person name="Barker D."/>
            <person name="Barsanti P."/>
            <person name="Batterham P."/>
            <person name="Batzoglou S."/>
            <person name="Begun D."/>
            <person name="Bhutkar A."/>
            <person name="Blanco E."/>
            <person name="Bosak S.A."/>
            <person name="Bradley R.K."/>
            <person name="Brand A.D."/>
            <person name="Brent M.R."/>
            <person name="Brooks A.N."/>
            <person name="Brown R.H."/>
            <person name="Butlin R.K."/>
            <person name="Caggese C."/>
            <person name="Calvi B.R."/>
            <person name="Bernardo de Carvalho A."/>
            <person name="Caspi A."/>
            <person name="Castrezana S."/>
            <person name="Celniker S.E."/>
            <person name="Chang J.L."/>
            <person name="Chapple C."/>
            <person name="Chatterji S."/>
            <person name="Chinwalla A."/>
            <person name="Civetta A."/>
            <person name="Clifton S.W."/>
            <person name="Comeron J.M."/>
            <person name="Costello J.C."/>
            <person name="Coyne J.A."/>
            <person name="Daub J."/>
            <person name="David R.G."/>
            <person name="Delcher A.L."/>
            <person name="Delehaunty K."/>
            <person name="Do C.B."/>
            <person name="Ebling H."/>
            <person name="Edwards K."/>
            <person name="Eickbush T."/>
            <person name="Evans J.D."/>
            <person name="Filipski A."/>
            <person name="Findeiss S."/>
            <person name="Freyhult E."/>
            <person name="Fulton L."/>
            <person name="Fulton R."/>
            <person name="Garcia A.C."/>
            <person name="Gardiner A."/>
            <person name="Garfield D.A."/>
            <person name="Garvin B.E."/>
            <person name="Gibson G."/>
            <person name="Gilbert D."/>
            <person name="Gnerre S."/>
            <person name="Godfrey J."/>
            <person name="Good R."/>
            <person name="Gotea V."/>
            <person name="Gravely B."/>
            <person name="Greenberg A.J."/>
            <person name="Griffiths-Jones S."/>
            <person name="Gross S."/>
            <person name="Guigo R."/>
            <person name="Gustafson E.A."/>
            <person name="Haerty W."/>
            <person name="Hahn M.W."/>
            <person name="Halligan D.L."/>
            <person name="Halpern A.L."/>
            <person name="Halter G.M."/>
            <person name="Han M.V."/>
            <person name="Heger A."/>
            <person name="Hillier L."/>
            <person name="Hinrichs A.S."/>
            <person name="Holmes I."/>
            <person name="Hoskins R.A."/>
            <person name="Hubisz M.J."/>
            <person name="Hultmark D."/>
            <person name="Huntley M.A."/>
            <person name="Jaffe D.B."/>
            <person name="Jagadeeshan S."/>
            <person name="Jeck W.R."/>
            <person name="Johnson J."/>
            <person name="Jones C.D."/>
            <person name="Jordan W.C."/>
            <person name="Karpen G.H."/>
            <person name="Kataoka E."/>
            <person name="Keightley P.D."/>
            <person name="Kheradpour P."/>
            <person name="Kirkness E.F."/>
            <person name="Koerich L.B."/>
            <person name="Kristiansen K."/>
            <person name="Kudrna D."/>
            <person name="Kulathinal R.J."/>
            <person name="Kumar S."/>
            <person name="Kwok R."/>
            <person name="Lander E."/>
            <person name="Langley C.H."/>
            <person name="Lapoint R."/>
            <person name="Lazzaro B.P."/>
            <person name="Lee S.J."/>
            <person name="Levesque L."/>
            <person name="Li R."/>
            <person name="Lin C.F."/>
            <person name="Lin M.F."/>
            <person name="Lindblad-Toh K."/>
            <person name="Llopart A."/>
            <person name="Long M."/>
            <person name="Low L."/>
            <person name="Lozovsky E."/>
            <person name="Lu J."/>
            <person name="Luo M."/>
            <person name="Machado C.A."/>
            <person name="Makalowski W."/>
            <person name="Marzo M."/>
            <person name="Matsuda M."/>
            <person name="Matzkin L."/>
            <person name="McAllister B."/>
            <person name="McBride C.S."/>
            <person name="McKernan B."/>
            <person name="McKernan K."/>
            <person name="Mendez-Lago M."/>
            <person name="Minx P."/>
            <person name="Mollenhauer M.U."/>
            <person name="Montooth K."/>
            <person name="Mount S.M."/>
            <person name="Mu X."/>
            <person name="Myers E."/>
            <person name="Negre B."/>
            <person name="Newfeld S."/>
            <person name="Nielsen R."/>
            <person name="Noor M.A."/>
            <person name="O'Grady P."/>
            <person name="Pachter L."/>
            <person name="Papaceit M."/>
            <person name="Parisi M.J."/>
            <person name="Parisi M."/>
            <person name="Parts L."/>
            <person name="Pedersen J.S."/>
            <person name="Pesole G."/>
            <person name="Phillippy A.M."/>
            <person name="Ponting C.P."/>
            <person name="Pop M."/>
            <person name="Porcelli D."/>
            <person name="Powell J.R."/>
            <person name="Prohaska S."/>
            <person name="Pruitt K."/>
            <person name="Puig M."/>
            <person name="Quesneville H."/>
            <person name="Ram K.R."/>
            <person name="Rand D."/>
            <person name="Rasmussen M.D."/>
            <person name="Reed L.K."/>
            <person name="Reenan R."/>
            <person name="Reily A."/>
            <person name="Remington K.A."/>
            <person name="Rieger T.T."/>
            <person name="Ritchie M.G."/>
            <person name="Robin C."/>
            <person name="Rogers Y.H."/>
            <person name="Rohde C."/>
            <person name="Rozas J."/>
            <person name="Rubenfield M.J."/>
            <person name="Ruiz A."/>
            <person name="Russo S."/>
            <person name="Salzberg S.L."/>
            <person name="Sanchez-Gracia A."/>
            <person name="Saranga D.J."/>
            <person name="Sato H."/>
            <person name="Schaeffer S.W."/>
            <person name="Schatz M.C."/>
            <person name="Schlenke T."/>
            <person name="Schwartz R."/>
            <person name="Segarra C."/>
            <person name="Singh R.S."/>
            <person name="Sirot L."/>
            <person name="Sirota M."/>
            <person name="Sisneros N.B."/>
            <person name="Smith C.D."/>
            <person name="Smith T.F."/>
            <person name="Spieth J."/>
            <person name="Stage D.E."/>
            <person name="Stark A."/>
            <person name="Stephan W."/>
            <person name="Strausberg R.L."/>
            <person name="Strempel S."/>
            <person name="Sturgill D."/>
            <person name="Sutton G."/>
            <person name="Sutton G.G."/>
            <person name="Tao W."/>
            <person name="Teichmann S."/>
            <person name="Tobari Y.N."/>
            <person name="Tomimura Y."/>
            <person name="Tsolas J.M."/>
            <person name="Valente V.L."/>
            <person name="Venter E."/>
            <person name="Venter J.C."/>
            <person name="Vicario S."/>
            <person name="Vieira F.G."/>
            <person name="Vilella A.J."/>
            <person name="Villasante A."/>
            <person name="Walenz B."/>
            <person name="Wang J."/>
            <person name="Wasserman M."/>
            <person name="Watts T."/>
            <person name="Wilson D."/>
            <person name="Wilson R.K."/>
            <person name="Wing R.A."/>
            <person name="Wolfner M.F."/>
            <person name="Wong A."/>
            <person name="Wong G.K."/>
            <person name="Wu C.I."/>
            <person name="Wu G."/>
            <person name="Yamamoto D."/>
            <person name="Yang H.P."/>
            <person name="Yang S.P."/>
            <person name="Yorke J.A."/>
            <person name="Yoshida K."/>
            <person name="Zdobnov E."/>
            <person name="Zhang P."/>
            <person name="Zhang Y."/>
            <person name="Zimin A.V."/>
            <person name="Baldwin J."/>
            <person name="Abdouelleil A."/>
            <person name="Abdulkadir J."/>
            <person name="Abebe A."/>
            <person name="Abera B."/>
            <person name="Abreu J."/>
            <person name="Acer S.C."/>
            <person name="Aftuck L."/>
            <person name="Alexander A."/>
            <person name="An P."/>
            <person name="Anderson E."/>
            <person name="Anderson S."/>
            <person name="Arachi H."/>
            <person name="Azer M."/>
            <person name="Bachantsang P."/>
            <person name="Barry A."/>
            <person name="Bayul T."/>
            <person name="Berlin A."/>
            <person name="Bessette D."/>
            <person name="Bloom T."/>
            <person name="Blye J."/>
            <person name="Boguslavskiy L."/>
            <person name="Bonnet C."/>
            <person name="Boukhgalter B."/>
            <person name="Bourzgui I."/>
            <person name="Brown A."/>
            <person name="Cahill P."/>
            <person name="Channer S."/>
            <person name="Cheshatsang Y."/>
            <person name="Chuda L."/>
            <person name="Citroen M."/>
            <person name="Collymore A."/>
            <person name="Cooke P."/>
            <person name="Costello M."/>
            <person name="D'Aco K."/>
            <person name="Daza R."/>
            <person name="De Haan G."/>
            <person name="DeGray S."/>
            <person name="DeMaso C."/>
            <person name="Dhargay N."/>
            <person name="Dooley K."/>
            <person name="Dooley E."/>
            <person name="Doricent M."/>
            <person name="Dorje P."/>
            <person name="Dorjee K."/>
            <person name="Dupes A."/>
            <person name="Elong R."/>
            <person name="Falk J."/>
            <person name="Farina A."/>
            <person name="Faro S."/>
            <person name="Ferguson D."/>
            <person name="Fisher S."/>
            <person name="Foley C.D."/>
            <person name="Franke A."/>
            <person name="Friedrich D."/>
            <person name="Gadbois L."/>
            <person name="Gearin G."/>
            <person name="Gearin C.R."/>
            <person name="Giannoukos G."/>
            <person name="Goode T."/>
            <person name="Graham J."/>
            <person name="Grandbois E."/>
            <person name="Grewal S."/>
            <person name="Gyaltsen K."/>
            <person name="Hafez N."/>
            <person name="Hagos B."/>
            <person name="Hall J."/>
            <person name="Henson C."/>
            <person name="Hollinger A."/>
            <person name="Honan T."/>
            <person name="Huard M.D."/>
            <person name="Hughes L."/>
            <person name="Hurhula B."/>
            <person name="Husby M.E."/>
            <person name="Kamat A."/>
            <person name="Kanga B."/>
            <person name="Kashin S."/>
            <person name="Khazanovich D."/>
            <person name="Kisner P."/>
            <person name="Lance K."/>
            <person name="Lara M."/>
            <person name="Lee W."/>
            <person name="Lennon N."/>
            <person name="Letendre F."/>
            <person name="LeVine R."/>
            <person name="Lipovsky A."/>
            <person name="Liu X."/>
            <person name="Liu J."/>
            <person name="Liu S."/>
            <person name="Lokyitsang T."/>
            <person name="Lokyitsang Y."/>
            <person name="Lubonja R."/>
            <person name="Lui A."/>
            <person name="MacDonald P."/>
            <person name="Magnisalis V."/>
            <person name="Maru K."/>
            <person name="Matthews C."/>
            <person name="McCusker W."/>
            <person name="McDonough S."/>
            <person name="Mehta T."/>
            <person name="Meldrim J."/>
            <person name="Meneus L."/>
            <person name="Mihai O."/>
            <person name="Mihalev A."/>
            <person name="Mihova T."/>
            <person name="Mittelman R."/>
            <person name="Mlenga V."/>
            <person name="Montmayeur A."/>
            <person name="Mulrain L."/>
            <person name="Navidi A."/>
            <person name="Naylor J."/>
            <person name="Negash T."/>
            <person name="Nguyen T."/>
            <person name="Nguyen N."/>
            <person name="Nicol R."/>
            <person name="Norbu C."/>
            <person name="Norbu N."/>
            <person name="Novod N."/>
            <person name="O'Neill B."/>
            <person name="Osman S."/>
            <person name="Markiewicz E."/>
            <person name="Oyono O.L."/>
            <person name="Patti C."/>
            <person name="Phunkhang P."/>
            <person name="Pierre F."/>
            <person name="Priest M."/>
            <person name="Raghuraman S."/>
            <person name="Rege F."/>
            <person name="Reyes R."/>
            <person name="Rise C."/>
            <person name="Rogov P."/>
            <person name="Ross K."/>
            <person name="Ryan E."/>
            <person name="Settipalli S."/>
            <person name="Shea T."/>
            <person name="Sherpa N."/>
            <person name="Shi L."/>
            <person name="Shih D."/>
            <person name="Sparrow T."/>
            <person name="Spaulding J."/>
            <person name="Stalker J."/>
            <person name="Stange-Thomann N."/>
            <person name="Stavropoulos S."/>
            <person name="Stone C."/>
            <person name="Strader C."/>
            <person name="Tesfaye S."/>
            <person name="Thomson T."/>
            <person name="Thoulutsang Y."/>
            <person name="Thoulutsang D."/>
            <person name="Topham K."/>
            <person name="Topping I."/>
            <person name="Tsamla T."/>
            <person name="Vassiliev H."/>
            <person name="Vo A."/>
            <person name="Wangchuk T."/>
            <person name="Wangdi T."/>
            <person name="Weiand M."/>
            <person name="Wilkinson J."/>
            <person name="Wilson A."/>
            <person name="Yadav S."/>
            <person name="Young G."/>
            <person name="Yu Q."/>
            <person name="Zembek L."/>
            <person name="Zhong D."/>
            <person name="Zimmer A."/>
            <person name="Zwirko Z."/>
            <person name="Jaffe D.B."/>
            <person name="Alvarez P."/>
            <person name="Brockman W."/>
            <person name="Butler J."/>
            <person name="Chin C."/>
            <person name="Gnerre S."/>
            <person name="Grabherr M."/>
            <person name="Kleber M."/>
            <person name="Mauceli E."/>
            <person name="MacCallum I."/>
        </authorList>
    </citation>
    <scope>NUCLEOTIDE SEQUENCE [LARGE SCALE GENOMIC DNA]</scope>
    <source>
        <strain evidence="3">Tucson 15287-2541.00</strain>
    </source>
</reference>
<dbReference type="Proteomes" id="UP000001070">
    <property type="component" value="Unassembled WGS sequence"/>
</dbReference>
<dbReference type="PhylomeDB" id="B4JAQ9"/>
<dbReference type="OMA" id="QYDRQVC"/>
<dbReference type="InParanoid" id="B4JAQ9"/>
<accession>B4JAQ9</accession>
<evidence type="ECO:0000256" key="1">
    <source>
        <dbReference type="SAM" id="MobiDB-lite"/>
    </source>
</evidence>
<keyword evidence="3" id="KW-1185">Reference proteome</keyword>
<evidence type="ECO:0000313" key="3">
    <source>
        <dbReference type="Proteomes" id="UP000001070"/>
    </source>
</evidence>
<protein>
    <submittedName>
        <fullName evidence="2">GH10277</fullName>
    </submittedName>
</protein>